<dbReference type="GO" id="GO:0000981">
    <property type="term" value="F:DNA-binding transcription factor activity, RNA polymerase II-specific"/>
    <property type="evidence" value="ECO:0007669"/>
    <property type="project" value="TreeGrafter"/>
</dbReference>
<dbReference type="GeneID" id="25290092"/>
<dbReference type="HOGENOM" id="CLU_013839_0_0_1"/>
<feature type="compositionally biased region" description="Polar residues" evidence="7">
    <location>
        <begin position="65"/>
        <end position="79"/>
    </location>
</feature>
<feature type="region of interest" description="Disordered" evidence="7">
    <location>
        <begin position="926"/>
        <end position="945"/>
    </location>
</feature>
<dbReference type="OrthoDB" id="10006572at2759"/>
<evidence type="ECO:0000256" key="7">
    <source>
        <dbReference type="SAM" id="MobiDB-lite"/>
    </source>
</evidence>
<evidence type="ECO:0000256" key="6">
    <source>
        <dbReference type="PROSITE-ProRule" id="PRU00505"/>
    </source>
</evidence>
<keyword evidence="3" id="KW-0805">Transcription regulation</keyword>
<dbReference type="InterPro" id="IPR050937">
    <property type="entry name" value="TEC1_TEAD_TF"/>
</dbReference>
<evidence type="ECO:0000256" key="4">
    <source>
        <dbReference type="ARBA" id="ARBA00023163"/>
    </source>
</evidence>
<dbReference type="RefSeq" id="XP_013274504.1">
    <property type="nucleotide sequence ID" value="XM_013419050.1"/>
</dbReference>
<name>A0A0D2HA58_9EURO</name>
<proteinExistence type="inferred from homology"/>
<dbReference type="Gene3D" id="6.10.20.40">
    <property type="entry name" value="TEA/ATTS domain"/>
    <property type="match status" value="1"/>
</dbReference>
<accession>A0A0D2HA58</accession>
<dbReference type="PROSITE" id="PS51088">
    <property type="entry name" value="TEA_2"/>
    <property type="match status" value="1"/>
</dbReference>
<feature type="region of interest" description="Disordered" evidence="7">
    <location>
        <begin position="826"/>
        <end position="849"/>
    </location>
</feature>
<keyword evidence="5" id="KW-0539">Nucleus</keyword>
<dbReference type="STRING" id="1442369.A0A0D2HA58"/>
<evidence type="ECO:0000313" key="10">
    <source>
        <dbReference type="Proteomes" id="UP000053617"/>
    </source>
</evidence>
<evidence type="ECO:0000256" key="5">
    <source>
        <dbReference type="ARBA" id="ARBA00023242"/>
    </source>
</evidence>
<dbReference type="VEuPathDB" id="FungiDB:Z518_02021"/>
<gene>
    <name evidence="9" type="ORF">Z518_02021</name>
</gene>
<feature type="region of interest" description="Disordered" evidence="7">
    <location>
        <begin position="38"/>
        <end position="82"/>
    </location>
</feature>
<organism evidence="9 10">
    <name type="scientific">Rhinocladiella mackenziei CBS 650.93</name>
    <dbReference type="NCBI Taxonomy" id="1442369"/>
    <lineage>
        <taxon>Eukaryota</taxon>
        <taxon>Fungi</taxon>
        <taxon>Dikarya</taxon>
        <taxon>Ascomycota</taxon>
        <taxon>Pezizomycotina</taxon>
        <taxon>Eurotiomycetes</taxon>
        <taxon>Chaetothyriomycetidae</taxon>
        <taxon>Chaetothyriales</taxon>
        <taxon>Herpotrichiellaceae</taxon>
        <taxon>Rhinocladiella</taxon>
    </lineage>
</organism>
<sequence length="945" mass="106243">MENLYSALSAEDSKLLPGLNPLSASSDNIQSLHNVSKDGVESQYPLPSGDSHSGTTLQVPVPSMQLGSNDVDQSHQYKTSQHRPLVDLNRPYLQHPKYLDYLARQRHDIGADGKPIWPTEIENAFQNALVHIKPLGRKKRSQRGKLYGRNMLIAEWIFRETGAVRDRKQVSSHLQVLSRMLKGIPEWDRVIRPSDEKDTAPTEGHKFYRNSTKPVVNQEKPLGRSIQKEESFIEDDSDFDNGARRAGTSAASLTNYGVQRLHFEMWVCPPSDWEQALHNYTRLQSLKLMSVPLEGVMNWRQSFPHLQPIMDDWSRANSCELILLNASFHLTEDFPPRHSKLGISLELDFVNGDWSSKRGVKLEDWACVTHMYCDGHLIAKPSREACRSSRQGRVEPFFQSRWWASKFTSLTEARKRAKDSNDPGAIQVATEQSRNFFRSLTIMQEIRAVPSQPADYTNTQKPNTRRMAVLLWKFSQAPPGSVGTTTWQTLVPPPDRLATNSPLQPVAEIELPPLTMDTIVDYSPRVNSFGSDNHFLSQNNLPYGLYSDAMDEELCQDGFMFLKPDQMTDFGHLPPSFDMPSGQGRMSDTSIGPVNETFDISQGDWNTPVENHPVEVDNTFEISRLLKQESSFSNVQYAMDGSVDNRQPSHEHFDDQPLTRFNVKTSQVLQEQLCTEDHPRATALYSPQIKGEPDTEQVEKIRSHLWSQDDDDEMLHETAAQQQRNQANQSWNLIDEQDEALRAALLAASAMSDLGIQKPQTSPNRHEYGPLSPERHDESRWEPPLAFCPTLHTHHHFPGIGDGEAQLSVNHTVVAEHMYGDVLTHSQGTGLSQQQPSQHGERPISGSLNVEDLPLNRASAGASSLVRPHSEPDLGSIILSDRAAAPNSIDICNHATEPGLDMHTVMGCYEHGLYKEACRTTGSKTGIRECTGRPGSEENGRQQQT</sequence>
<dbReference type="GO" id="GO:0005667">
    <property type="term" value="C:transcription regulator complex"/>
    <property type="evidence" value="ECO:0007669"/>
    <property type="project" value="TreeGrafter"/>
</dbReference>
<dbReference type="InterPro" id="IPR000818">
    <property type="entry name" value="TEA/ATTS_dom"/>
</dbReference>
<feature type="DNA-binding region" description="TEA" evidence="6">
    <location>
        <begin position="110"/>
        <end position="184"/>
    </location>
</feature>
<evidence type="ECO:0000256" key="1">
    <source>
        <dbReference type="ARBA" id="ARBA00004123"/>
    </source>
</evidence>
<dbReference type="GO" id="GO:0000978">
    <property type="term" value="F:RNA polymerase II cis-regulatory region sequence-specific DNA binding"/>
    <property type="evidence" value="ECO:0007669"/>
    <property type="project" value="TreeGrafter"/>
</dbReference>
<keyword evidence="10" id="KW-1185">Reference proteome</keyword>
<evidence type="ECO:0000259" key="8">
    <source>
        <dbReference type="PROSITE" id="PS51088"/>
    </source>
</evidence>
<feature type="region of interest" description="Disordered" evidence="7">
    <location>
        <begin position="756"/>
        <end position="780"/>
    </location>
</feature>
<dbReference type="PRINTS" id="PR00065">
    <property type="entry name" value="TEADOMAIN"/>
</dbReference>
<feature type="compositionally biased region" description="Polar residues" evidence="7">
    <location>
        <begin position="826"/>
        <end position="838"/>
    </location>
</feature>
<keyword evidence="4" id="KW-0804">Transcription</keyword>
<comment type="similarity">
    <text evidence="2">Belongs to the TEC1 family.</text>
</comment>
<feature type="domain" description="TEA" evidence="8">
    <location>
        <begin position="110"/>
        <end position="184"/>
    </location>
</feature>
<dbReference type="GO" id="GO:0005634">
    <property type="term" value="C:nucleus"/>
    <property type="evidence" value="ECO:0007669"/>
    <property type="project" value="UniProtKB-SubCell"/>
</dbReference>
<reference evidence="9 10" key="1">
    <citation type="submission" date="2015-01" db="EMBL/GenBank/DDBJ databases">
        <title>The Genome Sequence of Rhinocladiella mackenzie CBS 650.93.</title>
        <authorList>
            <consortium name="The Broad Institute Genomics Platform"/>
            <person name="Cuomo C."/>
            <person name="de Hoog S."/>
            <person name="Gorbushina A."/>
            <person name="Stielow B."/>
            <person name="Teixiera M."/>
            <person name="Abouelleil A."/>
            <person name="Chapman S.B."/>
            <person name="Priest M."/>
            <person name="Young S.K."/>
            <person name="Wortman J."/>
            <person name="Nusbaum C."/>
            <person name="Birren B."/>
        </authorList>
    </citation>
    <scope>NUCLEOTIDE SEQUENCE [LARGE SCALE GENOMIC DNA]</scope>
    <source>
        <strain evidence="9 10">CBS 650.93</strain>
    </source>
</reference>
<feature type="compositionally biased region" description="Basic and acidic residues" evidence="7">
    <location>
        <begin position="764"/>
        <end position="780"/>
    </location>
</feature>
<evidence type="ECO:0000256" key="3">
    <source>
        <dbReference type="ARBA" id="ARBA00023015"/>
    </source>
</evidence>
<dbReference type="EMBL" id="KN847476">
    <property type="protein sequence ID" value="KIX07368.1"/>
    <property type="molecule type" value="Genomic_DNA"/>
</dbReference>
<dbReference type="SMART" id="SM00426">
    <property type="entry name" value="TEA"/>
    <property type="match status" value="1"/>
</dbReference>
<dbReference type="InterPro" id="IPR038096">
    <property type="entry name" value="TEA/ATTS_sf"/>
</dbReference>
<evidence type="ECO:0000313" key="9">
    <source>
        <dbReference type="EMBL" id="KIX07368.1"/>
    </source>
</evidence>
<comment type="subcellular location">
    <subcellularLocation>
        <location evidence="1">Nucleus</location>
    </subcellularLocation>
</comment>
<dbReference type="Pfam" id="PF01285">
    <property type="entry name" value="TEA"/>
    <property type="match status" value="1"/>
</dbReference>
<evidence type="ECO:0000256" key="2">
    <source>
        <dbReference type="ARBA" id="ARBA00008421"/>
    </source>
</evidence>
<protein>
    <recommendedName>
        <fullName evidence="8">TEA domain-containing protein</fullName>
    </recommendedName>
</protein>
<dbReference type="PANTHER" id="PTHR11834:SF0">
    <property type="entry name" value="PROTEIN SCALLOPED"/>
    <property type="match status" value="1"/>
</dbReference>
<dbReference type="AlphaFoldDB" id="A0A0D2HA58"/>
<dbReference type="PANTHER" id="PTHR11834">
    <property type="entry name" value="TRANSCRIPTIONAL ENHANCER FACTOR TEF RELATED"/>
    <property type="match status" value="1"/>
</dbReference>
<dbReference type="Proteomes" id="UP000053617">
    <property type="component" value="Unassembled WGS sequence"/>
</dbReference>